<dbReference type="InterPro" id="IPR027787">
    <property type="entry name" value="Alpha/beta-hydrolase_catalytic"/>
</dbReference>
<dbReference type="AlphaFoldDB" id="A0A8J3YNY2"/>
<dbReference type="InterPro" id="IPR012037">
    <property type="entry name" value="Alpha/beta-hydrolase_fam"/>
</dbReference>
<evidence type="ECO:0000313" key="4">
    <source>
        <dbReference type="EMBL" id="GIJ47897.1"/>
    </source>
</evidence>
<comment type="caution">
    <text evidence="4">The sequence shown here is derived from an EMBL/GenBank/DDBJ whole genome shotgun (WGS) entry which is preliminary data.</text>
</comment>
<dbReference type="InterPro" id="IPR027788">
    <property type="entry name" value="Alpha/beta-hydrolase_N_dom"/>
</dbReference>
<name>A0A8J3YNY2_9ACTN</name>
<feature type="domain" description="Alpha/beta-hydrolase catalytic" evidence="2">
    <location>
        <begin position="249"/>
        <end position="536"/>
    </location>
</feature>
<evidence type="ECO:0000313" key="5">
    <source>
        <dbReference type="Proteomes" id="UP000619260"/>
    </source>
</evidence>
<evidence type="ECO:0000259" key="3">
    <source>
        <dbReference type="Pfam" id="PF15420"/>
    </source>
</evidence>
<organism evidence="4 5">
    <name type="scientific">Virgisporangium aliadipatigenens</name>
    <dbReference type="NCBI Taxonomy" id="741659"/>
    <lineage>
        <taxon>Bacteria</taxon>
        <taxon>Bacillati</taxon>
        <taxon>Actinomycetota</taxon>
        <taxon>Actinomycetes</taxon>
        <taxon>Micromonosporales</taxon>
        <taxon>Micromonosporaceae</taxon>
        <taxon>Virgisporangium</taxon>
    </lineage>
</organism>
<dbReference type="Pfam" id="PF10081">
    <property type="entry name" value="Abhydrolase_9"/>
    <property type="match status" value="1"/>
</dbReference>
<evidence type="ECO:0000259" key="2">
    <source>
        <dbReference type="Pfam" id="PF10081"/>
    </source>
</evidence>
<accession>A0A8J3YNY2</accession>
<dbReference type="RefSeq" id="WP_203901399.1">
    <property type="nucleotide sequence ID" value="NZ_BOPF01000018.1"/>
</dbReference>
<feature type="domain" description="Alpha/beta-hydrolase N-terminal" evidence="3">
    <location>
        <begin position="26"/>
        <end position="232"/>
    </location>
</feature>
<sequence length="543" mass="58344">MRRLFRRWRYGYAGLAGAATFLCLSLTPSLLPRGHVMQGILGGVSAAIGYGLGELGAWLVRQLTGRALPRPSRAAWWWLAGAGGALVALFLWLGAGWQRDLHRLNDLPPPPRAGIPLVLLLAVATAAALVGLCRLLRRAARWLGRTLGRWIPPAAARVAGAVTVLVLALGFVDGVLVGGAYAAVDDAFRTVNGETKPDVAATTDPLRSGGPGSLVSWESLGNEGRTFVHSGPDAAALRAFTGGGAQDPIRVYVGLGASPSSRERAALAVRELERTNAFSRKVLVVVTTTGTGWVDEKAVRPLEYMYGGDTAIVATQYSYLPSWISFLVDKERARESGRDLFNAVYAAWSRRAAEVRPKLLLFGESLGSFGTEAAFTGVDDIRNRTDGMLLVGPPNRNELWRRIVADRDGGSPEILPRYAHGTTVRFAGDSVADLDEPDGAWERPRVVYLQHPSDPIVWWAPRLAVVRPDWLTEKRGSDVSPAMHWLPFVTFWQVSADLARAAAVPDGHGHNYGTAPVAGWAAVAPPDGWTPERTAALADIIAG</sequence>
<feature type="transmembrane region" description="Helical" evidence="1">
    <location>
        <begin position="158"/>
        <end position="184"/>
    </location>
</feature>
<dbReference type="EMBL" id="BOPF01000018">
    <property type="protein sequence ID" value="GIJ47897.1"/>
    <property type="molecule type" value="Genomic_DNA"/>
</dbReference>
<protein>
    <submittedName>
        <fullName evidence="4">Membrane protein</fullName>
    </submittedName>
</protein>
<proteinExistence type="predicted"/>
<dbReference type="Pfam" id="PF15420">
    <property type="entry name" value="Abhydrolase_9_N"/>
    <property type="match status" value="1"/>
</dbReference>
<feature type="transmembrane region" description="Helical" evidence="1">
    <location>
        <begin position="115"/>
        <end position="137"/>
    </location>
</feature>
<dbReference type="Proteomes" id="UP000619260">
    <property type="component" value="Unassembled WGS sequence"/>
</dbReference>
<keyword evidence="1" id="KW-1133">Transmembrane helix</keyword>
<feature type="transmembrane region" description="Helical" evidence="1">
    <location>
        <begin position="36"/>
        <end position="53"/>
    </location>
</feature>
<keyword evidence="1" id="KW-0472">Membrane</keyword>
<feature type="transmembrane region" description="Helical" evidence="1">
    <location>
        <begin position="74"/>
        <end position="95"/>
    </location>
</feature>
<keyword evidence="5" id="KW-1185">Reference proteome</keyword>
<feature type="transmembrane region" description="Helical" evidence="1">
    <location>
        <begin position="12"/>
        <end position="30"/>
    </location>
</feature>
<dbReference type="PIRSF" id="PIRSF007542">
    <property type="entry name" value="UCP007542"/>
    <property type="match status" value="1"/>
</dbReference>
<evidence type="ECO:0000256" key="1">
    <source>
        <dbReference type="SAM" id="Phobius"/>
    </source>
</evidence>
<gene>
    <name evidence="4" type="ORF">Val02_47830</name>
</gene>
<reference evidence="4" key="1">
    <citation type="submission" date="2021-01" db="EMBL/GenBank/DDBJ databases">
        <title>Whole genome shotgun sequence of Virgisporangium aliadipatigenens NBRC 105644.</title>
        <authorList>
            <person name="Komaki H."/>
            <person name="Tamura T."/>
        </authorList>
    </citation>
    <scope>NUCLEOTIDE SEQUENCE</scope>
    <source>
        <strain evidence="4">NBRC 105644</strain>
    </source>
</reference>
<keyword evidence="1" id="KW-0812">Transmembrane</keyword>